<evidence type="ECO:0000256" key="1">
    <source>
        <dbReference type="SAM" id="SignalP"/>
    </source>
</evidence>
<feature type="signal peptide" evidence="1">
    <location>
        <begin position="1"/>
        <end position="22"/>
    </location>
</feature>
<accession>A0A7J6X3H8</accession>
<comment type="caution">
    <text evidence="2">The sequence shown here is derived from an EMBL/GenBank/DDBJ whole genome shotgun (WGS) entry which is preliminary data.</text>
</comment>
<dbReference type="Proteomes" id="UP000554482">
    <property type="component" value="Unassembled WGS sequence"/>
</dbReference>
<name>A0A7J6X3H8_THATH</name>
<reference evidence="2 3" key="1">
    <citation type="submission" date="2020-06" db="EMBL/GenBank/DDBJ databases">
        <title>Transcriptomic and genomic resources for Thalictrum thalictroides and T. hernandezii: Facilitating candidate gene discovery in an emerging model plant lineage.</title>
        <authorList>
            <person name="Arias T."/>
            <person name="Riano-Pachon D.M."/>
            <person name="Di Stilio V.S."/>
        </authorList>
    </citation>
    <scope>NUCLEOTIDE SEQUENCE [LARGE SCALE GENOMIC DNA]</scope>
    <source>
        <strain evidence="3">cv. WT478/WT964</strain>
        <tissue evidence="2">Leaves</tissue>
    </source>
</reference>
<dbReference type="AlphaFoldDB" id="A0A7J6X3H8"/>
<keyword evidence="3" id="KW-1185">Reference proteome</keyword>
<gene>
    <name evidence="2" type="ORF">FRX31_006480</name>
</gene>
<sequence length="140" mass="15455">MLQKLATTSFWLLSYMAVKALANNGAELEAVRQGPLKAVDLGLKKETGSPILQLCQVNLKLIMAGTLHLDRPCGLTGVHDKAHRASLATGNNQVWCYIQPKQIFNRSSVISYTLAISFLCEMKFGGHESSNKKHGDFYDM</sequence>
<organism evidence="2 3">
    <name type="scientific">Thalictrum thalictroides</name>
    <name type="common">Rue-anemone</name>
    <name type="synonym">Anemone thalictroides</name>
    <dbReference type="NCBI Taxonomy" id="46969"/>
    <lineage>
        <taxon>Eukaryota</taxon>
        <taxon>Viridiplantae</taxon>
        <taxon>Streptophyta</taxon>
        <taxon>Embryophyta</taxon>
        <taxon>Tracheophyta</taxon>
        <taxon>Spermatophyta</taxon>
        <taxon>Magnoliopsida</taxon>
        <taxon>Ranunculales</taxon>
        <taxon>Ranunculaceae</taxon>
        <taxon>Thalictroideae</taxon>
        <taxon>Thalictrum</taxon>
    </lineage>
</organism>
<protein>
    <submittedName>
        <fullName evidence="2">Uncharacterized protein</fullName>
    </submittedName>
</protein>
<evidence type="ECO:0000313" key="3">
    <source>
        <dbReference type="Proteomes" id="UP000554482"/>
    </source>
</evidence>
<proteinExistence type="predicted"/>
<dbReference type="EMBL" id="JABWDY010006054">
    <property type="protein sequence ID" value="KAF5203933.1"/>
    <property type="molecule type" value="Genomic_DNA"/>
</dbReference>
<feature type="chain" id="PRO_5029893153" evidence="1">
    <location>
        <begin position="23"/>
        <end position="140"/>
    </location>
</feature>
<keyword evidence="1" id="KW-0732">Signal</keyword>
<evidence type="ECO:0000313" key="2">
    <source>
        <dbReference type="EMBL" id="KAF5203933.1"/>
    </source>
</evidence>